<dbReference type="AlphaFoldDB" id="C3Y5I5"/>
<evidence type="ECO:0000313" key="2">
    <source>
        <dbReference type="EMBL" id="EEN64232.1"/>
    </source>
</evidence>
<feature type="region of interest" description="Disordered" evidence="1">
    <location>
        <begin position="15"/>
        <end position="93"/>
    </location>
</feature>
<feature type="compositionally biased region" description="Basic and acidic residues" evidence="1">
    <location>
        <begin position="30"/>
        <end position="79"/>
    </location>
</feature>
<gene>
    <name evidence="2" type="ORF">BRAFLDRAFT_87874</name>
</gene>
<proteinExistence type="predicted"/>
<name>C3Y5I5_BRAFL</name>
<organism>
    <name type="scientific">Branchiostoma floridae</name>
    <name type="common">Florida lancelet</name>
    <name type="synonym">Amphioxus</name>
    <dbReference type="NCBI Taxonomy" id="7739"/>
    <lineage>
        <taxon>Eukaryota</taxon>
        <taxon>Metazoa</taxon>
        <taxon>Chordata</taxon>
        <taxon>Cephalochordata</taxon>
        <taxon>Leptocardii</taxon>
        <taxon>Amphioxiformes</taxon>
        <taxon>Branchiostomatidae</taxon>
        <taxon>Branchiostoma</taxon>
    </lineage>
</organism>
<protein>
    <submittedName>
        <fullName evidence="2">Uncharacterized protein</fullName>
    </submittedName>
</protein>
<dbReference type="InParanoid" id="C3Y5I5"/>
<sequence>MKDKEWITESGLKVDMSKGSITLIPPARPPGKDDVREFGTQHKQGKEAWSDKEAPPAERRLAVDEKPKRSKKEKREKWRGLPRNIGRNTRDRGERRSLYAHLCDWSDLMRA</sequence>
<dbReference type="EMBL" id="GG666487">
    <property type="protein sequence ID" value="EEN64232.1"/>
    <property type="molecule type" value="Genomic_DNA"/>
</dbReference>
<accession>C3Y5I5</accession>
<reference evidence="2" key="1">
    <citation type="journal article" date="2008" name="Nature">
        <title>The amphioxus genome and the evolution of the chordate karyotype.</title>
        <authorList>
            <consortium name="US DOE Joint Genome Institute (JGI-PGF)"/>
            <person name="Putnam N.H."/>
            <person name="Butts T."/>
            <person name="Ferrier D.E.K."/>
            <person name="Furlong R.F."/>
            <person name="Hellsten U."/>
            <person name="Kawashima T."/>
            <person name="Robinson-Rechavi M."/>
            <person name="Shoguchi E."/>
            <person name="Terry A."/>
            <person name="Yu J.-K."/>
            <person name="Benito-Gutierrez E.L."/>
            <person name="Dubchak I."/>
            <person name="Garcia-Fernandez J."/>
            <person name="Gibson-Brown J.J."/>
            <person name="Grigoriev I.V."/>
            <person name="Horton A.C."/>
            <person name="de Jong P.J."/>
            <person name="Jurka J."/>
            <person name="Kapitonov V.V."/>
            <person name="Kohara Y."/>
            <person name="Kuroki Y."/>
            <person name="Lindquist E."/>
            <person name="Lucas S."/>
            <person name="Osoegawa K."/>
            <person name="Pennacchio L.A."/>
            <person name="Salamov A.A."/>
            <person name="Satou Y."/>
            <person name="Sauka-Spengler T."/>
            <person name="Schmutz J."/>
            <person name="Shin-I T."/>
            <person name="Toyoda A."/>
            <person name="Bronner-Fraser M."/>
            <person name="Fujiyama A."/>
            <person name="Holland L.Z."/>
            <person name="Holland P.W.H."/>
            <person name="Satoh N."/>
            <person name="Rokhsar D.S."/>
        </authorList>
    </citation>
    <scope>NUCLEOTIDE SEQUENCE [LARGE SCALE GENOMIC DNA]</scope>
    <source>
        <strain evidence="2">S238N-H82</strain>
        <tissue evidence="2">Testes</tissue>
    </source>
</reference>
<evidence type="ECO:0000256" key="1">
    <source>
        <dbReference type="SAM" id="MobiDB-lite"/>
    </source>
</evidence>